<organism evidence="1 2">
    <name type="scientific">Rhabditophanes sp. KR3021</name>
    <dbReference type="NCBI Taxonomy" id="114890"/>
    <lineage>
        <taxon>Eukaryota</taxon>
        <taxon>Metazoa</taxon>
        <taxon>Ecdysozoa</taxon>
        <taxon>Nematoda</taxon>
        <taxon>Chromadorea</taxon>
        <taxon>Rhabditida</taxon>
        <taxon>Tylenchina</taxon>
        <taxon>Panagrolaimomorpha</taxon>
        <taxon>Strongyloidoidea</taxon>
        <taxon>Alloionematidae</taxon>
        <taxon>Rhabditophanes</taxon>
    </lineage>
</organism>
<dbReference type="Proteomes" id="UP000095286">
    <property type="component" value="Unplaced"/>
</dbReference>
<sequence length="706" mass="80186">MAPKGGITFDLNKTFNDFEDDPNEDFIRIPIPDRFVESDVQRAERLNDKVKNDSIAPILEPIFPLDFKPTVVIEEVTGRPNIIVGDLSKSAIRQYVSNIVGSRHSEIVDYLIDVCVANVEDISDFEDVSSAISFVFKQFGCSEEETIKHCRVIMFMLHGTEVRGSESTTQLNAYRLNMTVDMSTKAMVADGNALLWKKSIRDNKLIDLTKFQRKQVNEKIIPVENAAKKARDSIRAMATQRFSKRDAKGNPSVENATDIKIEGIDISYGTKHILHNAEFSLVFGRKYGLVGKTTLLKMISSKQLVIPSNISMLSVEQEVEGDDTRVIDAVLASDVKRQGLLDEEAFINELLNNPDDNVTEEDKVKLSERLNYVYSELEQIGSDQAPKEAASILFGLGFTPEEQLRPTSEYSGGWRMRIALARALFVKPQLLLLDEPSNHLDFRAILWLESKLQNWTGTIFTVSHDRNFLNSVCTDIIHMHSKRLDSYRGDFDTYLKTMNDKLKQQKTDYDAQQLLRKHIQEFIDKFRYNAKRAAMVQSRIKMLERLPVLENVEIEAEVTFKFNECEPLGQQVLMLDEVCFKYNEKDPLLFHNICCGSHSDSRICIVGVNGAGKSTLLKVLMGELEPTSGLRTINRKVKIGYFSQHHVDQLEMDMSSIALLQQRFPNTPVEEHRAALGRFGIGADTIFQREVIFSLPLSNFIFILGM</sequence>
<proteinExistence type="predicted"/>
<dbReference type="WBParaSite" id="RSKR_0000649500.1">
    <property type="protein sequence ID" value="RSKR_0000649500.1"/>
    <property type="gene ID" value="RSKR_0000649500"/>
</dbReference>
<accession>A0AC35U1R8</accession>
<protein>
    <submittedName>
        <fullName evidence="2">ABC transporter domain-containing protein</fullName>
    </submittedName>
</protein>
<evidence type="ECO:0000313" key="1">
    <source>
        <dbReference type="Proteomes" id="UP000095286"/>
    </source>
</evidence>
<name>A0AC35U1R8_9BILA</name>
<reference evidence="2" key="1">
    <citation type="submission" date="2016-11" db="UniProtKB">
        <authorList>
            <consortium name="WormBaseParasite"/>
        </authorList>
    </citation>
    <scope>IDENTIFICATION</scope>
    <source>
        <strain evidence="2">KR3021</strain>
    </source>
</reference>
<evidence type="ECO:0000313" key="2">
    <source>
        <dbReference type="WBParaSite" id="RSKR_0000649500.1"/>
    </source>
</evidence>